<feature type="compositionally biased region" description="Low complexity" evidence="1">
    <location>
        <begin position="202"/>
        <end position="214"/>
    </location>
</feature>
<feature type="compositionally biased region" description="Low complexity" evidence="1">
    <location>
        <begin position="563"/>
        <end position="583"/>
    </location>
</feature>
<feature type="compositionally biased region" description="Pro residues" evidence="1">
    <location>
        <begin position="1"/>
        <end position="15"/>
    </location>
</feature>
<feature type="region of interest" description="Disordered" evidence="1">
    <location>
        <begin position="513"/>
        <end position="595"/>
    </location>
</feature>
<feature type="compositionally biased region" description="Polar residues" evidence="1">
    <location>
        <begin position="1066"/>
        <end position="1082"/>
    </location>
</feature>
<feature type="compositionally biased region" description="Polar residues" evidence="1">
    <location>
        <begin position="156"/>
        <end position="166"/>
    </location>
</feature>
<feature type="compositionally biased region" description="Low complexity" evidence="1">
    <location>
        <begin position="654"/>
        <end position="671"/>
    </location>
</feature>
<dbReference type="InterPro" id="IPR036609">
    <property type="entry name" value="LCCL_sf"/>
</dbReference>
<proteinExistence type="predicted"/>
<feature type="compositionally biased region" description="Low complexity" evidence="1">
    <location>
        <begin position="527"/>
        <end position="539"/>
    </location>
</feature>
<dbReference type="Gene3D" id="2.170.130.20">
    <property type="entry name" value="LCCL-like domain"/>
    <property type="match status" value="1"/>
</dbReference>
<feature type="region of interest" description="Disordered" evidence="1">
    <location>
        <begin position="143"/>
        <end position="407"/>
    </location>
</feature>
<feature type="compositionally biased region" description="Polar residues" evidence="1">
    <location>
        <begin position="21"/>
        <end position="38"/>
    </location>
</feature>
<dbReference type="Pfam" id="PF08642">
    <property type="entry name" value="Rxt3"/>
    <property type="match status" value="1"/>
</dbReference>
<feature type="compositionally biased region" description="Polar residues" evidence="1">
    <location>
        <begin position="75"/>
        <end position="85"/>
    </location>
</feature>
<feature type="compositionally biased region" description="Low complexity" evidence="1">
    <location>
        <begin position="1047"/>
        <end position="1065"/>
    </location>
</feature>
<dbReference type="eggNOG" id="ENOG502QX51">
    <property type="taxonomic scope" value="Eukaryota"/>
</dbReference>
<protein>
    <submittedName>
        <fullName evidence="2">Transcriptional regulatory protein RXT3</fullName>
    </submittedName>
</protein>
<feature type="compositionally biased region" description="Polar residues" evidence="1">
    <location>
        <begin position="250"/>
        <end position="270"/>
    </location>
</feature>
<gene>
    <name evidence="2" type="ORF">GQ26_0171260</name>
</gene>
<evidence type="ECO:0000256" key="1">
    <source>
        <dbReference type="SAM" id="MobiDB-lite"/>
    </source>
</evidence>
<feature type="region of interest" description="Disordered" evidence="1">
    <location>
        <begin position="946"/>
        <end position="967"/>
    </location>
</feature>
<feature type="compositionally biased region" description="Polar residues" evidence="1">
    <location>
        <begin position="359"/>
        <end position="374"/>
    </location>
</feature>
<accession>A0A093VJN0</accession>
<feature type="compositionally biased region" description="Basic residues" evidence="1">
    <location>
        <begin position="782"/>
        <end position="795"/>
    </location>
</feature>
<feature type="compositionally biased region" description="Polar residues" evidence="1">
    <location>
        <begin position="385"/>
        <end position="403"/>
    </location>
</feature>
<dbReference type="AlphaFoldDB" id="A0A093VJN0"/>
<feature type="region of interest" description="Disordered" evidence="1">
    <location>
        <begin position="424"/>
        <end position="499"/>
    </location>
</feature>
<name>A0A093VJN0_TALMA</name>
<feature type="region of interest" description="Disordered" evidence="1">
    <location>
        <begin position="1"/>
        <end position="90"/>
    </location>
</feature>
<feature type="compositionally biased region" description="Basic and acidic residues" evidence="1">
    <location>
        <begin position="584"/>
        <end position="595"/>
    </location>
</feature>
<feature type="compositionally biased region" description="Low complexity" evidence="1">
    <location>
        <begin position="305"/>
        <end position="319"/>
    </location>
</feature>
<comment type="caution">
    <text evidence="2">The sequence shown here is derived from an EMBL/GenBank/DDBJ whole genome shotgun (WGS) entry which is preliminary data.</text>
</comment>
<feature type="compositionally biased region" description="Polar residues" evidence="1">
    <location>
        <begin position="513"/>
        <end position="526"/>
    </location>
</feature>
<organism evidence="2">
    <name type="scientific">Talaromyces marneffei PM1</name>
    <dbReference type="NCBI Taxonomy" id="1077442"/>
    <lineage>
        <taxon>Eukaryota</taxon>
        <taxon>Fungi</taxon>
        <taxon>Dikarya</taxon>
        <taxon>Ascomycota</taxon>
        <taxon>Pezizomycotina</taxon>
        <taxon>Eurotiomycetes</taxon>
        <taxon>Eurotiomycetidae</taxon>
        <taxon>Eurotiales</taxon>
        <taxon>Trichocomaceae</taxon>
        <taxon>Talaromyces</taxon>
        <taxon>Talaromyces sect. Talaromyces</taxon>
    </lineage>
</organism>
<feature type="region of interest" description="Disordered" evidence="1">
    <location>
        <begin position="1045"/>
        <end position="1082"/>
    </location>
</feature>
<feature type="compositionally biased region" description="Basic residues" evidence="1">
    <location>
        <begin position="725"/>
        <end position="744"/>
    </location>
</feature>
<sequence length="1082" mass="117068">MESRPPSIPHPPFPRPLLFSTAPQHSREYGSSQPQTSRPEARSHTAYDSLRRPADEPTRAMPTYGYAAHSYNPDLRNQTRSTSPTRFGAMQPDVAKRSALTSPVKNNGILGKDSAFYRDGSNSVIPWQGLRVSTCWYLGGASAMRRTSSPRDQESRWSVNRSRNLKSASSTAANSETSSAHTIGNRQMPPPSPPQPYPARNSSGSLSQPSSSLFSRDHGFGSVHRPGASMSISSMLGSDPDRPSRDHPTSLFSRPSMSSPFGASRNSSGAMSPPNAPARPPSTIDHPLMRRSQTPDKPFAKDPLSRQSSRSESGGFSDSTKFSFGRSSFSQYPEKSTTTQKSPRIATASDPPFGHSRRVSLNSAIQRPSSQPQQEETRAPAYSPRTRTSSESIFGSTHHNTSYLDHETRPFARYGGIYSDRAREEQLAREREKEKNTTHEPERKPAFGLLHGRYGVPPAERDENRPNRPSWEIGRSQPKSPEARRFTTTASESGSGSGFGFGSIQSYTKSLGSQLGASRSAPATTPSHSSFSLHSRQSQPTPPHEQSFLGKTQSQPRPLSVTSAPSASQSSLGASGSAAAAAAEEQRRKGSDDLMQHRTLLGIGADGKRAGRASPLPQAVQGAQAQFIGSAGETGIKGELGRVFAGIGSGVGTGPSSSTGSGPPTPMTASPFKRDSFGASEHVDEGKAGRGGAALSRKRSSKDEEPTDLGEPAQDLRGTPSTRGGSRRGRHVHHHHHHHHHHRYKNEDEGVAPRTTPGTTSVMGKAPTPTEPVAPVATTTPAHHHHHHHHHHHAPRNISSTITSAPSVVPLRDARTLVNIKPLLESVAQLPRHHLGSTLYAPRIGVPSANSSGESQKFGYTSTPVPIPRFEGKENCTFTIRVPRFRIDPSHREEICARRAVWGTGVYTDDSDPVAAAIHSGYIRGEWGEDVDISMLDLEIKSDYHHAPQPTAESGTTTAKPLIPPVPPPNKDLHITLLILPRLERYESTLMFGLKSRAWEGNHDGMSFKVERIEWVDEGSTRGEERSGAARRKRLRNMMQTGRICTGPGLLRMRGGPGSLLGSSSDLITNQTPTSAPVQPVS</sequence>
<feature type="compositionally biased region" description="Basic and acidic residues" evidence="1">
    <location>
        <begin position="239"/>
        <end position="248"/>
    </location>
</feature>
<feature type="region of interest" description="Disordered" evidence="1">
    <location>
        <begin position="651"/>
        <end position="800"/>
    </location>
</feature>
<feature type="compositionally biased region" description="Pro residues" evidence="1">
    <location>
        <begin position="188"/>
        <end position="197"/>
    </location>
</feature>
<reference key="1">
    <citation type="journal article" date="2014" name="PLoS Genet.">
        <title>Signature Gene Expression Reveals Novel Clues to the Molecular Mechanisms of Dimorphic Transition in Penicillium marneffei.</title>
        <authorList>
            <person name="Yang E."/>
            <person name="Wang G."/>
            <person name="Cai J."/>
            <person name="Woo P.C."/>
            <person name="Lau S.K."/>
            <person name="Yuen K.-Y."/>
            <person name="Chow W.-N."/>
            <person name="Lin X."/>
        </authorList>
    </citation>
    <scope>NUCLEOTIDE SEQUENCE [LARGE SCALE GENOMIC DNA]</scope>
    <source>
        <strain>PM1</strain>
    </source>
</reference>
<feature type="compositionally biased region" description="Basic and acidic residues" evidence="1">
    <location>
        <begin position="672"/>
        <end position="688"/>
    </location>
</feature>
<feature type="compositionally biased region" description="Polar residues" evidence="1">
    <location>
        <begin position="549"/>
        <end position="562"/>
    </location>
</feature>
<feature type="compositionally biased region" description="Low complexity" evidence="1">
    <location>
        <begin position="766"/>
        <end position="781"/>
    </location>
</feature>
<dbReference type="SUPFAM" id="SSF69848">
    <property type="entry name" value="LCCL domain"/>
    <property type="match status" value="1"/>
</dbReference>
<feature type="compositionally biased region" description="Basic and acidic residues" evidence="1">
    <location>
        <begin position="39"/>
        <end position="58"/>
    </location>
</feature>
<feature type="compositionally biased region" description="Low complexity" evidence="1">
    <location>
        <begin position="167"/>
        <end position="180"/>
    </location>
</feature>
<reference evidence="2" key="2">
    <citation type="journal article" date="2014" name="PLoS Genet.">
        <title>Signature gene expression reveals novel clues to the molecular mechanisms of dimorphic transition in Penicillium marneffei.</title>
        <authorList>
            <person name="Yang E."/>
            <person name="Wang G."/>
            <person name="Cai J."/>
            <person name="Woo P.C."/>
            <person name="Lau S.K."/>
            <person name="Yuen K.-Y."/>
            <person name="Chow W.-N."/>
            <person name="Lin X."/>
        </authorList>
    </citation>
    <scope>NUCLEOTIDE SEQUENCE</scope>
    <source>
        <strain evidence="2">PM1</strain>
    </source>
</reference>
<dbReference type="InterPro" id="IPR013951">
    <property type="entry name" value="Rxt3"/>
</dbReference>
<evidence type="ECO:0000313" key="2">
    <source>
        <dbReference type="EMBL" id="KFX46871.1"/>
    </source>
</evidence>
<feature type="compositionally biased region" description="Basic and acidic residues" evidence="1">
    <location>
        <begin position="424"/>
        <end position="445"/>
    </location>
</feature>
<feature type="compositionally biased region" description="Polar residues" evidence="1">
    <location>
        <begin position="320"/>
        <end position="342"/>
    </location>
</feature>
<dbReference type="EMBL" id="JPOX01000017">
    <property type="protein sequence ID" value="KFX46871.1"/>
    <property type="molecule type" value="Genomic_DNA"/>
</dbReference>